<keyword evidence="2 5" id="KW-0812">Transmembrane</keyword>
<accession>A0A8J2T4G2</accession>
<dbReference type="GO" id="GO:0016020">
    <property type="term" value="C:membrane"/>
    <property type="evidence" value="ECO:0007669"/>
    <property type="project" value="UniProtKB-SubCell"/>
</dbReference>
<protein>
    <submittedName>
        <fullName evidence="6">BN860_12420g1_1</fullName>
    </submittedName>
</protein>
<sequence length="263" mass="29294">MNKPTDIPYPQGELPLPDDFKFGTVVVSCDPQVRQRFMAKVYSILSTQLLLSLGFIGAVYRFPTFQEFLITHVGLWVFAMVFTLVSCIWVSLAPSKEDYDENDQVPWYALSTKGQRGLLFAFTLCESYCLAGAVMFEAQDAVASALLVTTIVVFGISLMAFSGRFQMSEGTMGSLYGWLGMGLWILIGICVTTLLFGGMGSNMNVLTGWLGAIVFSVYLFVDTQLIFRKVRLGEEVKCAMMLYLDIVNLFLSLLRIMSRGNDD</sequence>
<dbReference type="Pfam" id="PF01027">
    <property type="entry name" value="Bax1-I"/>
    <property type="match status" value="1"/>
</dbReference>
<feature type="transmembrane region" description="Helical" evidence="5">
    <location>
        <begin position="41"/>
        <end position="62"/>
    </location>
</feature>
<reference evidence="7" key="1">
    <citation type="journal article" date="2013" name="Genome Announc.">
        <title>Genome sequence of the food spoilage yeast Zygosaccharomyces bailii CLIB 213(T).</title>
        <authorList>
            <person name="Galeote V."/>
            <person name="Bigey F."/>
            <person name="Devillers H."/>
            <person name="Neuveglise C."/>
            <person name="Dequin S."/>
        </authorList>
    </citation>
    <scope>NUCLEOTIDE SEQUENCE [LARGE SCALE GENOMIC DNA]</scope>
    <source>
        <strain evidence="7">CLIB 213 / ATCC 58445 / CBS 680 / CCRC 21525 / NBRC 1098 / NCYC 1416 / NRRL Y-2227</strain>
    </source>
</reference>
<dbReference type="PANTHER" id="PTHR23291">
    <property type="entry name" value="BAX INHIBITOR-RELATED"/>
    <property type="match status" value="1"/>
</dbReference>
<dbReference type="Proteomes" id="UP000019375">
    <property type="component" value="Unassembled WGS sequence"/>
</dbReference>
<feature type="transmembrane region" description="Helical" evidence="5">
    <location>
        <begin position="208"/>
        <end position="227"/>
    </location>
</feature>
<keyword evidence="4 5" id="KW-0472">Membrane</keyword>
<feature type="transmembrane region" description="Helical" evidence="5">
    <location>
        <begin position="175"/>
        <end position="196"/>
    </location>
</feature>
<evidence type="ECO:0000256" key="2">
    <source>
        <dbReference type="ARBA" id="ARBA00022692"/>
    </source>
</evidence>
<feature type="transmembrane region" description="Helical" evidence="5">
    <location>
        <begin position="142"/>
        <end position="163"/>
    </location>
</feature>
<dbReference type="OrthoDB" id="7933078at2759"/>
<keyword evidence="7" id="KW-1185">Reference proteome</keyword>
<dbReference type="EMBL" id="HG316454">
    <property type="protein sequence ID" value="CDF87698.1"/>
    <property type="molecule type" value="Genomic_DNA"/>
</dbReference>
<dbReference type="PANTHER" id="PTHR23291:SF50">
    <property type="entry name" value="PROTEIN LIFEGUARD 4"/>
    <property type="match status" value="1"/>
</dbReference>
<evidence type="ECO:0000256" key="1">
    <source>
        <dbReference type="ARBA" id="ARBA00004141"/>
    </source>
</evidence>
<evidence type="ECO:0000313" key="6">
    <source>
        <dbReference type="EMBL" id="CDF87698.1"/>
    </source>
</evidence>
<comment type="subcellular location">
    <subcellularLocation>
        <location evidence="1">Membrane</location>
        <topology evidence="1">Multi-pass membrane protein</topology>
    </subcellularLocation>
</comment>
<evidence type="ECO:0000256" key="5">
    <source>
        <dbReference type="RuleBase" id="RU004379"/>
    </source>
</evidence>
<evidence type="ECO:0000256" key="3">
    <source>
        <dbReference type="ARBA" id="ARBA00022989"/>
    </source>
</evidence>
<dbReference type="AlphaFoldDB" id="A0A8J2T4G2"/>
<feature type="transmembrane region" description="Helical" evidence="5">
    <location>
        <begin position="68"/>
        <end position="92"/>
    </location>
</feature>
<comment type="similarity">
    <text evidence="5">Belongs to the BI1 family.</text>
</comment>
<evidence type="ECO:0000313" key="7">
    <source>
        <dbReference type="Proteomes" id="UP000019375"/>
    </source>
</evidence>
<gene>
    <name evidence="6" type="ORF">BN860_12420g</name>
</gene>
<proteinExistence type="inferred from homology"/>
<organism evidence="6 7">
    <name type="scientific">Zygosaccharomyces bailii (strain CLIB 213 / ATCC 58445 / CBS 680 / BCRC 21525 / NBRC 1098 / NCYC 1416 / NRRL Y-2227)</name>
    <dbReference type="NCBI Taxonomy" id="1333698"/>
    <lineage>
        <taxon>Eukaryota</taxon>
        <taxon>Fungi</taxon>
        <taxon>Dikarya</taxon>
        <taxon>Ascomycota</taxon>
        <taxon>Saccharomycotina</taxon>
        <taxon>Saccharomycetes</taxon>
        <taxon>Saccharomycetales</taxon>
        <taxon>Saccharomycetaceae</taxon>
        <taxon>Zygosaccharomyces</taxon>
    </lineage>
</organism>
<name>A0A8J2T4G2_ZYGB2</name>
<dbReference type="InterPro" id="IPR006214">
    <property type="entry name" value="Bax_inhibitor_1-related"/>
</dbReference>
<keyword evidence="3 5" id="KW-1133">Transmembrane helix</keyword>
<evidence type="ECO:0000256" key="4">
    <source>
        <dbReference type="ARBA" id="ARBA00023136"/>
    </source>
</evidence>
<feature type="transmembrane region" description="Helical" evidence="5">
    <location>
        <begin position="117"/>
        <end position="136"/>
    </location>
</feature>